<dbReference type="KEGG" id="lll:129797768"/>
<sequence length="157" mass="16416">MNKLLFILPIFFFATAYGGIVNHVNCVHARPGPGPAPTWVYVDGCEGASCSVRNGTDAFVQAGFTPTYTHHSLRFHLGVYLLGISIPIEQPEAGANACLLLDGGCPLIAGAGERSFTYGFSISSPIVGPTVLIELNLIDSDTEESVACAGVSVTITA</sequence>
<dbReference type="RefSeq" id="XP_055696584.1">
    <property type="nucleotide sequence ID" value="XM_055840609.1"/>
</dbReference>
<reference evidence="2" key="1">
    <citation type="submission" date="2020-05" db="UniProtKB">
        <authorList>
            <consortium name="EnsemblMetazoa"/>
        </authorList>
    </citation>
    <scope>IDENTIFICATION</scope>
    <source>
        <strain evidence="2">Jacobina</strain>
    </source>
</reference>
<organism evidence="2 3">
    <name type="scientific">Lutzomyia longipalpis</name>
    <name type="common">Sand fly</name>
    <dbReference type="NCBI Taxonomy" id="7200"/>
    <lineage>
        <taxon>Eukaryota</taxon>
        <taxon>Metazoa</taxon>
        <taxon>Ecdysozoa</taxon>
        <taxon>Arthropoda</taxon>
        <taxon>Hexapoda</taxon>
        <taxon>Insecta</taxon>
        <taxon>Pterygota</taxon>
        <taxon>Neoptera</taxon>
        <taxon>Endopterygota</taxon>
        <taxon>Diptera</taxon>
        <taxon>Nematocera</taxon>
        <taxon>Psychodoidea</taxon>
        <taxon>Psychodidae</taxon>
        <taxon>Lutzomyia</taxon>
        <taxon>Lutzomyia</taxon>
    </lineage>
</organism>
<dbReference type="EMBL" id="AJWK01006218">
    <property type="status" value="NOT_ANNOTATED_CDS"/>
    <property type="molecule type" value="Genomic_DNA"/>
</dbReference>
<dbReference type="SUPFAM" id="SSF81296">
    <property type="entry name" value="E set domains"/>
    <property type="match status" value="1"/>
</dbReference>
<protein>
    <recommendedName>
        <fullName evidence="4">MD-2-related lipid-recognition domain-containing protein</fullName>
    </recommendedName>
</protein>
<feature type="chain" id="PRO_5008405678" description="MD-2-related lipid-recognition domain-containing protein" evidence="1">
    <location>
        <begin position="19"/>
        <end position="157"/>
    </location>
</feature>
<accession>A0A1B0CC83</accession>
<keyword evidence="3" id="KW-1185">Reference proteome</keyword>
<evidence type="ECO:0008006" key="4">
    <source>
        <dbReference type="Google" id="ProtNLM"/>
    </source>
</evidence>
<proteinExistence type="predicted"/>
<evidence type="ECO:0000313" key="3">
    <source>
        <dbReference type="Proteomes" id="UP000092461"/>
    </source>
</evidence>
<keyword evidence="1" id="KW-0732">Signal</keyword>
<evidence type="ECO:0000256" key="1">
    <source>
        <dbReference type="SAM" id="SignalP"/>
    </source>
</evidence>
<name>A0A1B0CC83_LUTLO</name>
<feature type="signal peptide" evidence="1">
    <location>
        <begin position="1"/>
        <end position="18"/>
    </location>
</feature>
<dbReference type="Proteomes" id="UP000092461">
    <property type="component" value="Unassembled WGS sequence"/>
</dbReference>
<dbReference type="EnsemblMetazoa" id="LLOJ001863-RA">
    <property type="protein sequence ID" value="LLOJ001863-PA"/>
    <property type="gene ID" value="LLOJ001863"/>
</dbReference>
<dbReference type="GeneID" id="129797768"/>
<dbReference type="Gene3D" id="2.60.40.770">
    <property type="match status" value="1"/>
</dbReference>
<dbReference type="VEuPathDB" id="VectorBase:LLOJ001863"/>
<dbReference type="VEuPathDB" id="VectorBase:LLONM1_001316"/>
<dbReference type="OrthoDB" id="6489092at2759"/>
<evidence type="ECO:0000313" key="2">
    <source>
        <dbReference type="EnsemblMetazoa" id="LLOJ001863-PA"/>
    </source>
</evidence>
<dbReference type="InterPro" id="IPR014756">
    <property type="entry name" value="Ig_E-set"/>
</dbReference>
<dbReference type="AlphaFoldDB" id="A0A1B0CC83"/>